<dbReference type="OMA" id="NFIDNIW"/>
<dbReference type="VEuPathDB" id="PlasmoDB:PRELSG_0706300"/>
<dbReference type="KEGG" id="prel:PRELSG_0706300"/>
<evidence type="ECO:0000313" key="1">
    <source>
        <dbReference type="EMBL" id="CRG99299.1"/>
    </source>
</evidence>
<dbReference type="EMBL" id="LN835302">
    <property type="protein sequence ID" value="CRG99299.1"/>
    <property type="molecule type" value="Genomic_DNA"/>
</dbReference>
<protein>
    <submittedName>
        <fullName evidence="1">Uncharacterized protein</fullName>
    </submittedName>
</protein>
<evidence type="ECO:0000313" key="2">
    <source>
        <dbReference type="Proteomes" id="UP000220158"/>
    </source>
</evidence>
<accession>A0A1J1H6T0</accession>
<keyword evidence="2" id="KW-1185">Reference proteome</keyword>
<dbReference type="OrthoDB" id="372697at2759"/>
<dbReference type="RefSeq" id="XP_028532306.1">
    <property type="nucleotide sequence ID" value="XM_028675748.1"/>
</dbReference>
<reference evidence="1 2" key="1">
    <citation type="submission" date="2015-04" db="EMBL/GenBank/DDBJ databases">
        <authorList>
            <consortium name="Pathogen Informatics"/>
        </authorList>
    </citation>
    <scope>NUCLEOTIDE SEQUENCE [LARGE SCALE GENOMIC DNA]</scope>
    <source>
        <strain evidence="1 2">SGS1</strain>
    </source>
</reference>
<sequence length="722" mass="88211">MFKFSPYIPYIYKCSKIQTLKKFYYEIKNKNYIDLINFSKGLYLYLCNYSHKYDEILTNFTKILYRDIAKNQLVRCDKKDLCLLMLLYIKCKKLCKKFVLEKKVINYLISSIEENLGDFDEEDLSTVLTFLNCTNNYKLYSDKNAEKNKVNAKITKQIIKRSIHYLHNFNQMKNLCILYSYLCRENISVQLHNKILKHIFSGLDKCEDTDLTNIVFNFYYINSFFFKNFLNKICEYFISYESKVEIENKKKSYEIKENVINTINNHEKNEKNYEKESKLNIYRLKKKEPNNIIENYNNFKEFFDIKFVIGKSGSSLKDKNLNISYYNLFNIYNCNIFVYRFINKYNEIFEKKKIKKLADQCNFVDNIWKNCRMLFCFYTYFKYYINRTNYQIDIDSIKDVIINNYNFNKMKLYDNIFTPNNVKIFMYIYKNGINYHHYYFNGCREFLNKYALDILQKNLKKEKENDTTKLINNEYINILLNVLNQMNIHNDNIYNLIMDNFKINQNYSLKTTILLLQFSFSHACNYDYQILYKHVIKIIDDHIVCDHNFFPNNYGYFFFPPFIFNNKIYTLYIKSFLKCCLYYLKKKENIQSYKLNDELLYFGLCYNILLYQEKNKLFLKFFKLNDLRKIYEFLHKFEKITKKNSSYINNTKTKKLNIYYFFLQKNSIKNLLEYIEISFSQTENMHINFFNFFNLHKNYSYIYINYNKHYYIPSIVPSIIIQ</sequence>
<dbReference type="GeneID" id="39735400"/>
<name>A0A1J1H6T0_PLARL</name>
<organism evidence="1 2">
    <name type="scientific">Plasmodium relictum</name>
    <dbReference type="NCBI Taxonomy" id="85471"/>
    <lineage>
        <taxon>Eukaryota</taxon>
        <taxon>Sar</taxon>
        <taxon>Alveolata</taxon>
        <taxon>Apicomplexa</taxon>
        <taxon>Aconoidasida</taxon>
        <taxon>Haemosporida</taxon>
        <taxon>Plasmodiidae</taxon>
        <taxon>Plasmodium</taxon>
        <taxon>Plasmodium (Haemamoeba)</taxon>
    </lineage>
</organism>
<dbReference type="Proteomes" id="UP000220158">
    <property type="component" value="Chromosome 7"/>
</dbReference>
<dbReference type="AlphaFoldDB" id="A0A1J1H6T0"/>
<gene>
    <name evidence="1" type="ORF">PRELSG_0706300</name>
</gene>
<proteinExistence type="predicted"/>